<comment type="caution">
    <text evidence="2">The sequence shown here is derived from an EMBL/GenBank/DDBJ whole genome shotgun (WGS) entry which is preliminary data.</text>
</comment>
<evidence type="ECO:0000256" key="1">
    <source>
        <dbReference type="ARBA" id="ARBA00006987"/>
    </source>
</evidence>
<reference evidence="2 3" key="1">
    <citation type="submission" date="2019-06" db="EMBL/GenBank/DDBJ databases">
        <title>New taxonomy in bacterial strain CC-CFT640, isolated from vineyard.</title>
        <authorList>
            <person name="Lin S.-Y."/>
            <person name="Tsai C.-F."/>
            <person name="Young C.-C."/>
        </authorList>
    </citation>
    <scope>NUCLEOTIDE SEQUENCE [LARGE SCALE GENOMIC DNA]</scope>
    <source>
        <strain evidence="2 3">CC-CFT640</strain>
    </source>
</reference>
<evidence type="ECO:0000313" key="3">
    <source>
        <dbReference type="Proteomes" id="UP000321638"/>
    </source>
</evidence>
<evidence type="ECO:0008006" key="4">
    <source>
        <dbReference type="Google" id="ProtNLM"/>
    </source>
</evidence>
<dbReference type="EMBL" id="VDUZ01000001">
    <property type="protein sequence ID" value="TXL82367.1"/>
    <property type="molecule type" value="Genomic_DNA"/>
</dbReference>
<dbReference type="PANTHER" id="PTHR42928">
    <property type="entry name" value="TRICARBOXYLATE-BINDING PROTEIN"/>
    <property type="match status" value="1"/>
</dbReference>
<name>A0A5C8PVW6_9HYPH</name>
<dbReference type="Pfam" id="PF03401">
    <property type="entry name" value="TctC"/>
    <property type="match status" value="1"/>
</dbReference>
<organism evidence="2 3">
    <name type="scientific">Vineibacter terrae</name>
    <dbReference type="NCBI Taxonomy" id="2586908"/>
    <lineage>
        <taxon>Bacteria</taxon>
        <taxon>Pseudomonadati</taxon>
        <taxon>Pseudomonadota</taxon>
        <taxon>Alphaproteobacteria</taxon>
        <taxon>Hyphomicrobiales</taxon>
        <taxon>Vineibacter</taxon>
    </lineage>
</organism>
<sequence>MRQRQRISVANDTFAATEALPLPGTAAIRSAFTPVTLAISAPQGVFTHPRSGFATIQDFIAAAKARPGGLNVGVPGIGSSQHLTSELLLRAAGKTHD</sequence>
<dbReference type="InterPro" id="IPR005064">
    <property type="entry name" value="BUG"/>
</dbReference>
<dbReference type="Gene3D" id="3.40.190.10">
    <property type="entry name" value="Periplasmic binding protein-like II"/>
    <property type="match status" value="1"/>
</dbReference>
<comment type="similarity">
    <text evidence="1">Belongs to the UPF0065 (bug) family.</text>
</comment>
<protein>
    <recommendedName>
        <fullName evidence="4">Tripartite tricarboxylate transporter substrate binding protein</fullName>
    </recommendedName>
</protein>
<gene>
    <name evidence="2" type="ORF">FHP25_01330</name>
</gene>
<dbReference type="RefSeq" id="WP_147845072.1">
    <property type="nucleotide sequence ID" value="NZ_VDUZ01000001.1"/>
</dbReference>
<dbReference type="AlphaFoldDB" id="A0A5C8PVW6"/>
<keyword evidence="3" id="KW-1185">Reference proteome</keyword>
<accession>A0A5C8PVW6</accession>
<evidence type="ECO:0000313" key="2">
    <source>
        <dbReference type="EMBL" id="TXL82367.1"/>
    </source>
</evidence>
<dbReference type="Proteomes" id="UP000321638">
    <property type="component" value="Unassembled WGS sequence"/>
</dbReference>
<dbReference type="PANTHER" id="PTHR42928:SF5">
    <property type="entry name" value="BLR1237 PROTEIN"/>
    <property type="match status" value="1"/>
</dbReference>
<proteinExistence type="inferred from homology"/>